<dbReference type="InterPro" id="IPR036390">
    <property type="entry name" value="WH_DNA-bd_sf"/>
</dbReference>
<dbReference type="Proteomes" id="UP000460949">
    <property type="component" value="Unassembled WGS sequence"/>
</dbReference>
<evidence type="ECO:0000313" key="4">
    <source>
        <dbReference type="Proteomes" id="UP000460949"/>
    </source>
</evidence>
<dbReference type="AlphaFoldDB" id="A0A845DSF6"/>
<comment type="caution">
    <text evidence="3">The sequence shown here is derived from an EMBL/GenBank/DDBJ whole genome shotgun (WGS) entry which is preliminary data.</text>
</comment>
<dbReference type="PANTHER" id="PTHR33164:SF43">
    <property type="entry name" value="HTH-TYPE TRANSCRIPTIONAL REPRESSOR YETL"/>
    <property type="match status" value="1"/>
</dbReference>
<dbReference type="GO" id="GO:0006950">
    <property type="term" value="P:response to stress"/>
    <property type="evidence" value="ECO:0007669"/>
    <property type="project" value="TreeGrafter"/>
</dbReference>
<reference evidence="3 4" key="1">
    <citation type="submission" date="2019-11" db="EMBL/GenBank/DDBJ databases">
        <title>Genome sequences of 17 halophilic strains isolated from different environments.</title>
        <authorList>
            <person name="Furrow R.E."/>
        </authorList>
    </citation>
    <scope>NUCLEOTIDE SEQUENCE [LARGE SCALE GENOMIC DNA]</scope>
    <source>
        <strain evidence="3 4">22511_23_Filter</strain>
    </source>
</reference>
<dbReference type="GO" id="GO:0003677">
    <property type="term" value="F:DNA binding"/>
    <property type="evidence" value="ECO:0007669"/>
    <property type="project" value="UniProtKB-KW"/>
</dbReference>
<evidence type="ECO:0000259" key="2">
    <source>
        <dbReference type="PROSITE" id="PS50995"/>
    </source>
</evidence>
<dbReference type="SUPFAM" id="SSF46785">
    <property type="entry name" value="Winged helix' DNA-binding domain"/>
    <property type="match status" value="1"/>
</dbReference>
<sequence>MGSERVNVMNESHNEDIGYQIQKISHSIKQLQNERLQKEDLSVSHVNVMFVLYEKDGVTQSYLQKELGIKASSLSKLIDILIQKDLVYKASIEKDARTKLIYLTSYGKERKEQLQHIRYDLENEVTRALTPEEVIQMQEMLTKMKNHLEG</sequence>
<protein>
    <submittedName>
        <fullName evidence="3">MarR family transcriptional regulator</fullName>
    </submittedName>
</protein>
<keyword evidence="1" id="KW-0238">DNA-binding</keyword>
<gene>
    <name evidence="3" type="ORF">GLW04_11520</name>
</gene>
<evidence type="ECO:0000313" key="3">
    <source>
        <dbReference type="EMBL" id="MYL20523.1"/>
    </source>
</evidence>
<dbReference type="InterPro" id="IPR036388">
    <property type="entry name" value="WH-like_DNA-bd_sf"/>
</dbReference>
<proteinExistence type="predicted"/>
<dbReference type="Pfam" id="PF12802">
    <property type="entry name" value="MarR_2"/>
    <property type="match status" value="1"/>
</dbReference>
<dbReference type="InterPro" id="IPR000835">
    <property type="entry name" value="HTH_MarR-typ"/>
</dbReference>
<dbReference type="Gene3D" id="1.10.10.10">
    <property type="entry name" value="Winged helix-like DNA-binding domain superfamily/Winged helix DNA-binding domain"/>
    <property type="match status" value="1"/>
</dbReference>
<dbReference type="PANTHER" id="PTHR33164">
    <property type="entry name" value="TRANSCRIPTIONAL REGULATOR, MARR FAMILY"/>
    <property type="match status" value="1"/>
</dbReference>
<dbReference type="PRINTS" id="PR00598">
    <property type="entry name" value="HTHMARR"/>
</dbReference>
<feature type="domain" description="HTH marR-type" evidence="2">
    <location>
        <begin position="14"/>
        <end position="146"/>
    </location>
</feature>
<name>A0A845DSF6_9BACI</name>
<dbReference type="EMBL" id="WMET01000002">
    <property type="protein sequence ID" value="MYL20523.1"/>
    <property type="molecule type" value="Genomic_DNA"/>
</dbReference>
<evidence type="ECO:0000256" key="1">
    <source>
        <dbReference type="ARBA" id="ARBA00023125"/>
    </source>
</evidence>
<organism evidence="3 4">
    <name type="scientific">Halobacillus litoralis</name>
    <dbReference type="NCBI Taxonomy" id="45668"/>
    <lineage>
        <taxon>Bacteria</taxon>
        <taxon>Bacillati</taxon>
        <taxon>Bacillota</taxon>
        <taxon>Bacilli</taxon>
        <taxon>Bacillales</taxon>
        <taxon>Bacillaceae</taxon>
        <taxon>Halobacillus</taxon>
    </lineage>
</organism>
<dbReference type="GO" id="GO:0003700">
    <property type="term" value="F:DNA-binding transcription factor activity"/>
    <property type="evidence" value="ECO:0007669"/>
    <property type="project" value="InterPro"/>
</dbReference>
<dbReference type="InterPro" id="IPR039422">
    <property type="entry name" value="MarR/SlyA-like"/>
</dbReference>
<accession>A0A845DSF6</accession>
<dbReference type="SMART" id="SM00347">
    <property type="entry name" value="HTH_MARR"/>
    <property type="match status" value="1"/>
</dbReference>
<dbReference type="PROSITE" id="PS50995">
    <property type="entry name" value="HTH_MARR_2"/>
    <property type="match status" value="1"/>
</dbReference>